<proteinExistence type="inferred from homology"/>
<evidence type="ECO:0000256" key="2">
    <source>
        <dbReference type="ARBA" id="ARBA00022786"/>
    </source>
</evidence>
<dbReference type="PANTHER" id="PTHR10953">
    <property type="entry name" value="UBIQUITIN-ACTIVATING ENZYME E1"/>
    <property type="match status" value="1"/>
</dbReference>
<dbReference type="Gene3D" id="3.40.50.720">
    <property type="entry name" value="NAD(P)-binding Rossmann-like Domain"/>
    <property type="match status" value="2"/>
</dbReference>
<dbReference type="EMBL" id="DF157097">
    <property type="protein sequence ID" value="GAB65230.1"/>
    <property type="molecule type" value="Genomic_DNA"/>
</dbReference>
<evidence type="ECO:0000256" key="4">
    <source>
        <dbReference type="RuleBase" id="RU368009"/>
    </source>
</evidence>
<dbReference type="GO" id="GO:0019781">
    <property type="term" value="F:NEDD8 activating enzyme activity"/>
    <property type="evidence" value="ECO:0007669"/>
    <property type="project" value="UniProtKB-UniRule"/>
</dbReference>
<reference evidence="6 7" key="1">
    <citation type="journal article" date="2012" name="Nat. Genet.">
        <title>Plasmodium cynomolgi genome sequences provide insight into Plasmodium vivax and the monkey malaria clade.</title>
        <authorList>
            <person name="Tachibana S."/>
            <person name="Sullivan S.A."/>
            <person name="Kawai S."/>
            <person name="Nakamura S."/>
            <person name="Kim H.R."/>
            <person name="Goto N."/>
            <person name="Arisue N."/>
            <person name="Palacpac N.M.Q."/>
            <person name="Honma H."/>
            <person name="Yagi M."/>
            <person name="Tougan T."/>
            <person name="Katakai Y."/>
            <person name="Kaneko O."/>
            <person name="Mita T."/>
            <person name="Kita K."/>
            <person name="Yasutomi Y."/>
            <person name="Sutton P.L."/>
            <person name="Shakhbatyan R."/>
            <person name="Horii T."/>
            <person name="Yasunaga T."/>
            <person name="Barnwell J.W."/>
            <person name="Escalante A.A."/>
            <person name="Carlton J.M."/>
            <person name="Tanabe K."/>
        </authorList>
    </citation>
    <scope>NUCLEOTIDE SEQUENCE [LARGE SCALE GENOMIC DNA]</scope>
    <source>
        <strain evidence="6 7">B</strain>
    </source>
</reference>
<comment type="pathway">
    <text evidence="4">Protein modification; protein neddylation.</text>
</comment>
<evidence type="ECO:0000256" key="3">
    <source>
        <dbReference type="ARBA" id="ARBA00022840"/>
    </source>
</evidence>
<keyword evidence="3 4" id="KW-0067">ATP-binding</keyword>
<dbReference type="InterPro" id="IPR023318">
    <property type="entry name" value="Ub_act_enz_dom_a_sf"/>
</dbReference>
<dbReference type="KEGG" id="pcy:PCYB_052480"/>
<comment type="function">
    <text evidence="4">Catalytic subunit of the dimeric E1 enzyme, which activates NEDD8.</text>
</comment>
<dbReference type="VEuPathDB" id="PlasmoDB:PCYB_052480"/>
<dbReference type="AlphaFoldDB" id="K6UT51"/>
<dbReference type="GO" id="GO:0005737">
    <property type="term" value="C:cytoplasm"/>
    <property type="evidence" value="ECO:0007669"/>
    <property type="project" value="TreeGrafter"/>
</dbReference>
<dbReference type="InterPro" id="IPR035985">
    <property type="entry name" value="Ubiquitin-activating_enz"/>
</dbReference>
<sequence length="418" mass="47539">MEATKVLVVGCGGLGNEVVKNLICQNVKNITIVDHDTVEVSNLSRQFFFTYDDIGRSKAVVIEEKKVESFDTDFFENFDFVMGCLDNISSRMYLNNLVFTLRKDVIYIDGGVEGLRGSVKIVDRRSHFACVQCTVGNYATGGEQLWGRSGDDAGAEAEANAEAEVEADAEAEAEAGAEANAEADAVPVCSIAGRPTNFTHCVLHAMHVAFEQIRREKLNVNDKSHVLWIHEQAKRRASQFQIDHEDYHVTRQVVQNTIPTTISTLMVISSFMLSEMHTVASQMRKGNLHEVSRRTHDYSDILYVGENGFYLLHYRIYKNQHCIICSRKRIRVVFKRSDTFSQFVEYLRRKYGLERISISTESSILFMEARWFVGRDYEQRLRATFAQLVDRGELKERDYLNVQTEGAGASFVFLLDLE</sequence>
<evidence type="ECO:0000313" key="7">
    <source>
        <dbReference type="Proteomes" id="UP000006319"/>
    </source>
</evidence>
<dbReference type="RefSeq" id="XP_004221177.1">
    <property type="nucleotide sequence ID" value="XM_004221129.1"/>
</dbReference>
<dbReference type="OMA" id="PYLENYM"/>
<comment type="catalytic activity">
    <reaction evidence="4">
        <text>ATP + [NEDD8 protein] + [E1 NEDD8-activating enzyme]-L-cysteine = AMP + diphosphate + [E1 NEDD8-activating enzyme]-S-[NEDD8 protein]-yl-L-cysteine.</text>
        <dbReference type="EC" id="6.2.1.64"/>
    </reaction>
</comment>
<feature type="domain" description="THIF-type NAD/FAD binding fold" evidence="5">
    <location>
        <begin position="2"/>
        <end position="283"/>
    </location>
</feature>
<evidence type="ECO:0000256" key="1">
    <source>
        <dbReference type="ARBA" id="ARBA00022741"/>
    </source>
</evidence>
<dbReference type="SUPFAM" id="SSF69572">
    <property type="entry name" value="Activating enzymes of the ubiquitin-like proteins"/>
    <property type="match status" value="1"/>
</dbReference>
<keyword evidence="7" id="KW-1185">Reference proteome</keyword>
<dbReference type="OrthoDB" id="10255449at2759"/>
<keyword evidence="2 4" id="KW-0833">Ubl conjugation pathway</keyword>
<protein>
    <recommendedName>
        <fullName evidence="4">NEDD8-activating enzyme E1 catalytic subunit</fullName>
        <ecNumber evidence="4">6.2.1.64</ecNumber>
    </recommendedName>
</protein>
<dbReference type="PANTHER" id="PTHR10953:SF6">
    <property type="entry name" value="NEDD8-ACTIVATING ENZYME E1 CATALYTIC SUBUNIT"/>
    <property type="match status" value="1"/>
</dbReference>
<dbReference type="Gene3D" id="1.10.10.520">
    <property type="entry name" value="Ubiquitin activating enzymes (Uba3). Chain: B, domain 2"/>
    <property type="match status" value="1"/>
</dbReference>
<dbReference type="GO" id="GO:0005634">
    <property type="term" value="C:nucleus"/>
    <property type="evidence" value="ECO:0007669"/>
    <property type="project" value="TreeGrafter"/>
</dbReference>
<dbReference type="EC" id="6.2.1.64" evidence="4"/>
<comment type="similarity">
    <text evidence="4">Belongs to the ubiquitin-activating E1 family. UBA3 subfamily.</text>
</comment>
<keyword evidence="1 4" id="KW-0547">Nucleotide-binding</keyword>
<organism evidence="6 7">
    <name type="scientific">Plasmodium cynomolgi (strain B)</name>
    <dbReference type="NCBI Taxonomy" id="1120755"/>
    <lineage>
        <taxon>Eukaryota</taxon>
        <taxon>Sar</taxon>
        <taxon>Alveolata</taxon>
        <taxon>Apicomplexa</taxon>
        <taxon>Aconoidasida</taxon>
        <taxon>Haemosporida</taxon>
        <taxon>Plasmodiidae</taxon>
        <taxon>Plasmodium</taxon>
        <taxon>Plasmodium (Plasmodium)</taxon>
    </lineage>
</organism>
<dbReference type="eggNOG" id="KOG2015">
    <property type="taxonomic scope" value="Eukaryota"/>
</dbReference>
<dbReference type="GO" id="GO:0005524">
    <property type="term" value="F:ATP binding"/>
    <property type="evidence" value="ECO:0007669"/>
    <property type="project" value="UniProtKB-UniRule"/>
</dbReference>
<dbReference type="PhylomeDB" id="K6UT51"/>
<dbReference type="Proteomes" id="UP000006319">
    <property type="component" value="Chromosome 5"/>
</dbReference>
<dbReference type="InterPro" id="IPR045886">
    <property type="entry name" value="ThiF/MoeB/HesA"/>
</dbReference>
<dbReference type="Pfam" id="PF00899">
    <property type="entry name" value="ThiF"/>
    <property type="match status" value="1"/>
</dbReference>
<accession>K6UT51</accession>
<dbReference type="UniPathway" id="UPA00885"/>
<keyword evidence="4" id="KW-0436">Ligase</keyword>
<dbReference type="InterPro" id="IPR000594">
    <property type="entry name" value="ThiF_NAD_FAD-bd"/>
</dbReference>
<name>K6UT51_PLACD</name>
<evidence type="ECO:0000259" key="5">
    <source>
        <dbReference type="Pfam" id="PF00899"/>
    </source>
</evidence>
<dbReference type="GeneID" id="14691619"/>
<gene>
    <name evidence="6" type="ORF">PCYB_052480</name>
</gene>
<evidence type="ECO:0000313" key="6">
    <source>
        <dbReference type="EMBL" id="GAB65230.1"/>
    </source>
</evidence>
<dbReference type="GO" id="GO:0045116">
    <property type="term" value="P:protein neddylation"/>
    <property type="evidence" value="ECO:0007669"/>
    <property type="project" value="UniProtKB-UniRule"/>
</dbReference>